<evidence type="ECO:0000256" key="3">
    <source>
        <dbReference type="ARBA" id="ARBA00022801"/>
    </source>
</evidence>
<evidence type="ECO:0000256" key="2">
    <source>
        <dbReference type="ARBA" id="ARBA00022670"/>
    </source>
</evidence>
<comment type="similarity">
    <text evidence="1">Belongs to the peptidase C40 family.</text>
</comment>
<keyword evidence="2" id="KW-0645">Protease</keyword>
<dbReference type="RefSeq" id="WP_156486304.1">
    <property type="nucleotide sequence ID" value="NZ_BBIM01000002.1"/>
</dbReference>
<sequence length="181" mass="18601">MIKMNFKQVLVLTVGVVGITFGATNVASADASAGGNQQYTAAQTTANNATAQAMTTSTSTSDSSVVSEALSLAQMNIPYVWAGESMSGMDCSGFTEWVYAHTTGISLGHNTVVQEGHVTKHTVAEAQPGDLLFWGSQGASYHVGIYIGSGKYVAAPAPGQNVSVQTVSGAFMPSFSGHVNG</sequence>
<dbReference type="InterPro" id="IPR038765">
    <property type="entry name" value="Papain-like_cys_pep_sf"/>
</dbReference>
<keyword evidence="3" id="KW-0378">Hydrolase</keyword>
<dbReference type="EMBL" id="CP104778">
    <property type="protein sequence ID" value="WPC21795.1"/>
    <property type="molecule type" value="Genomic_DNA"/>
</dbReference>
<organism evidence="7 8">
    <name type="scientific">Pediococcus inopinatus</name>
    <dbReference type="NCBI Taxonomy" id="114090"/>
    <lineage>
        <taxon>Bacteria</taxon>
        <taxon>Bacillati</taxon>
        <taxon>Bacillota</taxon>
        <taxon>Bacilli</taxon>
        <taxon>Lactobacillales</taxon>
        <taxon>Lactobacillaceae</taxon>
        <taxon>Pediococcus</taxon>
    </lineage>
</organism>
<dbReference type="SUPFAM" id="SSF54001">
    <property type="entry name" value="Cysteine proteinases"/>
    <property type="match status" value="1"/>
</dbReference>
<reference evidence="8" key="1">
    <citation type="submission" date="2024-06" db="EMBL/GenBank/DDBJ databases">
        <authorList>
            <person name="Chang H.C."/>
            <person name="Mun S.Y."/>
        </authorList>
    </citation>
    <scope>NUCLEOTIDE SEQUENCE [LARGE SCALE GENOMIC DNA]</scope>
    <source>
        <strain evidence="8">KT1</strain>
    </source>
</reference>
<evidence type="ECO:0000313" key="7">
    <source>
        <dbReference type="EMBL" id="WPC21795.1"/>
    </source>
</evidence>
<evidence type="ECO:0000256" key="1">
    <source>
        <dbReference type="ARBA" id="ARBA00007074"/>
    </source>
</evidence>
<protein>
    <submittedName>
        <fullName evidence="7">C40 family peptidase</fullName>
    </submittedName>
</protein>
<dbReference type="Gene3D" id="3.90.1720.10">
    <property type="entry name" value="endopeptidase domain like (from Nostoc punctiforme)"/>
    <property type="match status" value="1"/>
</dbReference>
<dbReference type="PANTHER" id="PTHR47053">
    <property type="entry name" value="MUREIN DD-ENDOPEPTIDASE MEPH-RELATED"/>
    <property type="match status" value="1"/>
</dbReference>
<keyword evidence="4" id="KW-0788">Thiol protease</keyword>
<dbReference type="Proteomes" id="UP001302696">
    <property type="component" value="Chromosome"/>
</dbReference>
<evidence type="ECO:0000256" key="5">
    <source>
        <dbReference type="SAM" id="SignalP"/>
    </source>
</evidence>
<accession>A0ABZ0Q6K7</accession>
<dbReference type="InterPro" id="IPR000064">
    <property type="entry name" value="NLP_P60_dom"/>
</dbReference>
<evidence type="ECO:0000313" key="8">
    <source>
        <dbReference type="Proteomes" id="UP001302696"/>
    </source>
</evidence>
<evidence type="ECO:0000256" key="4">
    <source>
        <dbReference type="ARBA" id="ARBA00022807"/>
    </source>
</evidence>
<dbReference type="Pfam" id="PF00877">
    <property type="entry name" value="NLPC_P60"/>
    <property type="match status" value="1"/>
</dbReference>
<dbReference type="InterPro" id="IPR051202">
    <property type="entry name" value="Peptidase_C40"/>
</dbReference>
<gene>
    <name evidence="7" type="ORF">N6G96_00805</name>
</gene>
<keyword evidence="5" id="KW-0732">Signal</keyword>
<keyword evidence="8" id="KW-1185">Reference proteome</keyword>
<feature type="domain" description="NlpC/P60" evidence="6">
    <location>
        <begin position="59"/>
        <end position="181"/>
    </location>
</feature>
<feature type="signal peptide" evidence="5">
    <location>
        <begin position="1"/>
        <end position="29"/>
    </location>
</feature>
<proteinExistence type="inferred from homology"/>
<dbReference type="PANTHER" id="PTHR47053:SF1">
    <property type="entry name" value="MUREIN DD-ENDOPEPTIDASE MEPH-RELATED"/>
    <property type="match status" value="1"/>
</dbReference>
<dbReference type="PROSITE" id="PS51935">
    <property type="entry name" value="NLPC_P60"/>
    <property type="match status" value="1"/>
</dbReference>
<name>A0ABZ0Q6K7_9LACO</name>
<feature type="chain" id="PRO_5046527580" evidence="5">
    <location>
        <begin position="30"/>
        <end position="181"/>
    </location>
</feature>
<evidence type="ECO:0000259" key="6">
    <source>
        <dbReference type="PROSITE" id="PS51935"/>
    </source>
</evidence>